<name>A0A066VUN5_TILAU</name>
<dbReference type="SUPFAM" id="SSF63411">
    <property type="entry name" value="LuxS/MPP-like metallohydrolase"/>
    <property type="match status" value="4"/>
</dbReference>
<dbReference type="PANTHER" id="PTHR43016:SF16">
    <property type="entry name" value="METALLOPROTEASE, PUTATIVE (AFU_ORTHOLOGUE AFUA_4G07610)-RELATED"/>
    <property type="match status" value="1"/>
</dbReference>
<dbReference type="FunFam" id="3.30.830.10:FF:000015">
    <property type="entry name" value="Putative zinc metalloprotease"/>
    <property type="match status" value="1"/>
</dbReference>
<dbReference type="Pfam" id="PF05193">
    <property type="entry name" value="Peptidase_M16_C"/>
    <property type="match status" value="2"/>
</dbReference>
<dbReference type="FunFam" id="3.30.830.10:FF:000031">
    <property type="entry name" value="Putative zinc metalloprotease"/>
    <property type="match status" value="1"/>
</dbReference>
<dbReference type="OMA" id="WEGFARI"/>
<dbReference type="OrthoDB" id="4953at2759"/>
<dbReference type="InParanoid" id="A0A066VUN5"/>
<dbReference type="Proteomes" id="UP000027361">
    <property type="component" value="Unassembled WGS sequence"/>
</dbReference>
<dbReference type="Gene3D" id="3.30.830.10">
    <property type="entry name" value="Metalloenzyme, LuxS/M16 peptidase-like"/>
    <property type="match status" value="4"/>
</dbReference>
<dbReference type="GO" id="GO:0046872">
    <property type="term" value="F:metal ion binding"/>
    <property type="evidence" value="ECO:0007669"/>
    <property type="project" value="InterPro"/>
</dbReference>
<dbReference type="RefSeq" id="XP_013242093.1">
    <property type="nucleotide sequence ID" value="XM_013386639.1"/>
</dbReference>
<dbReference type="InterPro" id="IPR011765">
    <property type="entry name" value="Pept_M16_N"/>
</dbReference>
<dbReference type="STRING" id="1037660.A0A066VUN5"/>
<evidence type="ECO:0000259" key="3">
    <source>
        <dbReference type="Pfam" id="PF05193"/>
    </source>
</evidence>
<keyword evidence="5" id="KW-1185">Reference proteome</keyword>
<sequence length="1090" mass="119875">MTQAQVQQNAAQDGPSAAETQGNFDLIRRVMLDYAPNMSVEKWVSRVTGLTVIWANFESPLLNSYITVASEIFNDSGVPHTLEHLVFLGSEQYPYKGVLDSLANRAFAQGTNAWTSGTETCYTLTTAGSDGFLRMLPVYLDHVFFPTLTDAGFVTEVYHINGKGEDAGVVFSEMQGRENTSGDLMELKTQRLLYPPSSAYRSETGGLMSALRVLSIEEIRQYHQTYYAPHNAALVICGPLDRQALLDAVAPVEQKLVGKHLAFGVRGPPGWKRPFLETSSAVPPTIEAIPGKAAGEENVQADARPNRRDRRTAVVEFPEKDESMGEVEITWLGPTIDEWLQNEAISVLSTYLTENAVSPVQHAFVERDDPYCTDVSFGSADKAGVTTLYAYFSSVPMERLDTLDGELVVLLNKVAEKGIDMDRMKTVIKRDRLKLLSHLETKPADSFADVLIADFLYGKRDGSDLDKAMDDMRRFDILDTWTSEQWVDVLTRYFVDGARLVVIGRPSALLADKLRADTKELVESRKKELGEAGLQKLEEKLELAKKENDKEFPSDMLSRFKIPGVDSIQWISVGTARNLPTAKSPMPPSANISELDRKVQAHVDADGASLPFFVQFDHVTSAFLTVSLIFSTANLSAELRPHITLFLSTLFLLPVTKQDGSGQKLSYEEVIKLLDEDTLEYEASLGVGYGFSENICIDLKVPKENYENAIAWLRDLVWGGEFAVERLRVAAAKLIQSLPEQKRDGRSISAALLRQLTRDVSRSSSAANTVIEQSRSLPEVTQLLADEPDKVVAMFEQIRSTIFRPENMRVSVAGDVLSLKAPRDSFRKNFVTGWQPQDTLPVQWARNVLTPIGKMPFKKGLVCSLPTIESSYAYFTARGIEDYQHPDNAAVVVAVAVLNAMESYLWRFIRGAGLAYGASISSDPESQLISFSLYRSPDSAKAFLEARKVIQALASGEMKLDETTVESAKSSLHFSVADSEGTVGAAASESFIDSVMKGTGKNRGKRLLEETGSVTLPAVREALKKYVLPIFDPDTSICAIASTPSRTQEIADALTAVGYEMETQDLDLGDDGSEEGSGSYTGTSGSECSA</sequence>
<accession>A0A066VUN5</accession>
<gene>
    <name evidence="4" type="ORF">K437DRAFT_269392</name>
</gene>
<dbReference type="Pfam" id="PF00675">
    <property type="entry name" value="Peptidase_M16"/>
    <property type="match status" value="1"/>
</dbReference>
<feature type="domain" description="Peptidase M16 C-terminal" evidence="3">
    <location>
        <begin position="214"/>
        <end position="425"/>
    </location>
</feature>
<evidence type="ECO:0000313" key="4">
    <source>
        <dbReference type="EMBL" id="KDN42524.1"/>
    </source>
</evidence>
<dbReference type="HOGENOM" id="CLU_006065_0_0_1"/>
<dbReference type="EMBL" id="JMSN01000069">
    <property type="protein sequence ID" value="KDN42524.1"/>
    <property type="molecule type" value="Genomic_DNA"/>
</dbReference>
<evidence type="ECO:0008006" key="6">
    <source>
        <dbReference type="Google" id="ProtNLM"/>
    </source>
</evidence>
<dbReference type="FunCoup" id="A0A066VUN5">
    <property type="interactions" value="7"/>
</dbReference>
<evidence type="ECO:0000256" key="1">
    <source>
        <dbReference type="SAM" id="MobiDB-lite"/>
    </source>
</evidence>
<evidence type="ECO:0000259" key="2">
    <source>
        <dbReference type="Pfam" id="PF00675"/>
    </source>
</evidence>
<feature type="domain" description="Peptidase M16 C-terminal" evidence="3">
    <location>
        <begin position="799"/>
        <end position="971"/>
    </location>
</feature>
<protein>
    <recommendedName>
        <fullName evidence="6">Zinc metalloprotease</fullName>
    </recommendedName>
</protein>
<dbReference type="PANTHER" id="PTHR43016">
    <property type="entry name" value="PRESEQUENCE PROTEASE"/>
    <property type="match status" value="1"/>
</dbReference>
<dbReference type="InterPro" id="IPR007863">
    <property type="entry name" value="Peptidase_M16_C"/>
</dbReference>
<dbReference type="FunFam" id="3.30.830.10:FF:000036">
    <property type="entry name" value="Putative zinc metalloprotease"/>
    <property type="match status" value="1"/>
</dbReference>
<feature type="compositionally biased region" description="Acidic residues" evidence="1">
    <location>
        <begin position="1063"/>
        <end position="1074"/>
    </location>
</feature>
<feature type="region of interest" description="Disordered" evidence="1">
    <location>
        <begin position="1063"/>
        <end position="1090"/>
    </location>
</feature>
<proteinExistence type="predicted"/>
<comment type="caution">
    <text evidence="4">The sequence shown here is derived from an EMBL/GenBank/DDBJ whole genome shotgun (WGS) entry which is preliminary data.</text>
</comment>
<dbReference type="AlphaFoldDB" id="A0A066VUN5"/>
<feature type="domain" description="Peptidase M16 N-terminal" evidence="2">
    <location>
        <begin position="74"/>
        <end position="155"/>
    </location>
</feature>
<feature type="compositionally biased region" description="Low complexity" evidence="1">
    <location>
        <begin position="1076"/>
        <end position="1090"/>
    </location>
</feature>
<dbReference type="InterPro" id="IPR011249">
    <property type="entry name" value="Metalloenz_LuxS/M16"/>
</dbReference>
<evidence type="ECO:0000313" key="5">
    <source>
        <dbReference type="Proteomes" id="UP000027361"/>
    </source>
</evidence>
<reference evidence="4 5" key="1">
    <citation type="submission" date="2014-05" db="EMBL/GenBank/DDBJ databases">
        <title>Draft genome sequence of a rare smut relative, Tilletiaria anomala UBC 951.</title>
        <authorList>
            <consortium name="DOE Joint Genome Institute"/>
            <person name="Toome M."/>
            <person name="Kuo A."/>
            <person name="Henrissat B."/>
            <person name="Lipzen A."/>
            <person name="Tritt A."/>
            <person name="Yoshinaga Y."/>
            <person name="Zane M."/>
            <person name="Barry K."/>
            <person name="Grigoriev I.V."/>
            <person name="Spatafora J.W."/>
            <person name="Aimea M.C."/>
        </authorList>
    </citation>
    <scope>NUCLEOTIDE SEQUENCE [LARGE SCALE GENOMIC DNA]</scope>
    <source>
        <strain evidence="4 5">UBC 951</strain>
    </source>
</reference>
<dbReference type="GeneID" id="25266097"/>
<organism evidence="4 5">
    <name type="scientific">Tilletiaria anomala (strain ATCC 24038 / CBS 436.72 / UBC 951)</name>
    <dbReference type="NCBI Taxonomy" id="1037660"/>
    <lineage>
        <taxon>Eukaryota</taxon>
        <taxon>Fungi</taxon>
        <taxon>Dikarya</taxon>
        <taxon>Basidiomycota</taxon>
        <taxon>Ustilaginomycotina</taxon>
        <taxon>Exobasidiomycetes</taxon>
        <taxon>Georgefischeriales</taxon>
        <taxon>Tilletiariaceae</taxon>
        <taxon>Tilletiaria</taxon>
    </lineage>
</organism>